<name>A0ABP4E038_9ACTN</name>
<feature type="compositionally biased region" description="Low complexity" evidence="1">
    <location>
        <begin position="16"/>
        <end position="34"/>
    </location>
</feature>
<dbReference type="InterPro" id="IPR003148">
    <property type="entry name" value="RCK_N"/>
</dbReference>
<evidence type="ECO:0000259" key="2">
    <source>
        <dbReference type="PROSITE" id="PS51201"/>
    </source>
</evidence>
<feature type="compositionally biased region" description="Basic and acidic residues" evidence="1">
    <location>
        <begin position="36"/>
        <end position="50"/>
    </location>
</feature>
<accession>A0ABP4E038</accession>
<evidence type="ECO:0000313" key="3">
    <source>
        <dbReference type="EMBL" id="GAA1081363.1"/>
    </source>
</evidence>
<feature type="region of interest" description="Disordered" evidence="1">
    <location>
        <begin position="1"/>
        <end position="50"/>
    </location>
</feature>
<feature type="domain" description="RCK N-terminal" evidence="2">
    <location>
        <begin position="394"/>
        <end position="512"/>
    </location>
</feature>
<evidence type="ECO:0000313" key="4">
    <source>
        <dbReference type="Proteomes" id="UP001499987"/>
    </source>
</evidence>
<protein>
    <submittedName>
        <fullName evidence="3">NAD-binding protein</fullName>
    </submittedName>
</protein>
<gene>
    <name evidence="3" type="ORF">GCM10009663_25230</name>
</gene>
<comment type="caution">
    <text evidence="3">The sequence shown here is derived from an EMBL/GenBank/DDBJ whole genome shotgun (WGS) entry which is preliminary data.</text>
</comment>
<organism evidence="3 4">
    <name type="scientific">Kitasatospora arboriphila</name>
    <dbReference type="NCBI Taxonomy" id="258052"/>
    <lineage>
        <taxon>Bacteria</taxon>
        <taxon>Bacillati</taxon>
        <taxon>Actinomycetota</taxon>
        <taxon>Actinomycetes</taxon>
        <taxon>Kitasatosporales</taxon>
        <taxon>Streptomycetaceae</taxon>
        <taxon>Kitasatospora</taxon>
    </lineage>
</organism>
<dbReference type="Proteomes" id="UP001499987">
    <property type="component" value="Unassembled WGS sequence"/>
</dbReference>
<dbReference type="SUPFAM" id="SSF51735">
    <property type="entry name" value="NAD(P)-binding Rossmann-fold domains"/>
    <property type="match status" value="2"/>
</dbReference>
<proteinExistence type="predicted"/>
<dbReference type="Pfam" id="PF02254">
    <property type="entry name" value="TrkA_N"/>
    <property type="match status" value="2"/>
</dbReference>
<reference evidence="4" key="1">
    <citation type="journal article" date="2019" name="Int. J. Syst. Evol. Microbiol.">
        <title>The Global Catalogue of Microorganisms (GCM) 10K type strain sequencing project: providing services to taxonomists for standard genome sequencing and annotation.</title>
        <authorList>
            <consortium name="The Broad Institute Genomics Platform"/>
            <consortium name="The Broad Institute Genome Sequencing Center for Infectious Disease"/>
            <person name="Wu L."/>
            <person name="Ma J."/>
        </authorList>
    </citation>
    <scope>NUCLEOTIDE SEQUENCE [LARGE SCALE GENOMIC DNA]</scope>
    <source>
        <strain evidence="4">JCM 13002</strain>
    </source>
</reference>
<keyword evidence="4" id="KW-1185">Reference proteome</keyword>
<dbReference type="RefSeq" id="WP_344623650.1">
    <property type="nucleotide sequence ID" value="NZ_BAAALD010000019.1"/>
</dbReference>
<dbReference type="PANTHER" id="PTHR43833:SF11">
    <property type="entry name" value="VOLTAGE-GATED POTASSIUM CHANNEL KCH"/>
    <property type="match status" value="1"/>
</dbReference>
<evidence type="ECO:0000256" key="1">
    <source>
        <dbReference type="SAM" id="MobiDB-lite"/>
    </source>
</evidence>
<dbReference type="Gene3D" id="3.40.50.720">
    <property type="entry name" value="NAD(P)-binding Rossmann-like Domain"/>
    <property type="match status" value="2"/>
</dbReference>
<dbReference type="PROSITE" id="PS51201">
    <property type="entry name" value="RCK_N"/>
    <property type="match status" value="1"/>
</dbReference>
<dbReference type="InterPro" id="IPR050721">
    <property type="entry name" value="Trk_Ktr_HKT_K-transport"/>
</dbReference>
<dbReference type="PANTHER" id="PTHR43833">
    <property type="entry name" value="POTASSIUM CHANNEL PROTEIN 2-RELATED-RELATED"/>
    <property type="match status" value="1"/>
</dbReference>
<sequence length="634" mass="66175">MSTTTGPVPALPAQPAPADGGADPAGRPAPAEGPAEAERPAAVERPDEGGHMIVCGQDTLALRLAVELTTLYGRRVTVVVRSLREGQSPQIAALAEERRLPVRVVEAAEPSTAVLAEAGIREAAALALTGSDDQANVQAALRARRLNPGVRLVLRVYNRRLGRRVGQLLDRAAAARTPNGGPAPEASTTVLSTSATAAPALVSAAVSGHPAVVHVDGRLLRAAELPPDTPAAGTELATLALLPGGRGRSPVLLPGPGAAPPPEGRRLVLELLGHPEEQRPRRRLPGLSGLPVAALFSRRLRLALGSLTALLALFAGLTSALTGENPVHTAYLAVLDVIAIADPATADTPARKVLQILTALSGLLLMPLLTALALEALGTFRAASALRRPPRGISNHVVLLGLGRVGSRVLDRLRELDLPVVCVESDPTARGVARARAYGVPVVLGDATQEGVLEAARVGRARAMLALTSNDSTNLEAALSARECNPEVRVVMGLFDDDFAADVYRALRDSYPSAETRSHSVSFLSAPAFASAMMGRQVLGAFAVGRQVLLLAAVDVGGHPELAGRTVAAAHCPGHWQVLALDVAEPERRARDLGLAYRARPELRWNPPAEHLLDANDLVVVAATREGLGRLLRH</sequence>
<dbReference type="InterPro" id="IPR036291">
    <property type="entry name" value="NAD(P)-bd_dom_sf"/>
</dbReference>
<dbReference type="EMBL" id="BAAALD010000019">
    <property type="protein sequence ID" value="GAA1081363.1"/>
    <property type="molecule type" value="Genomic_DNA"/>
</dbReference>